<reference evidence="1" key="1">
    <citation type="journal article" date="2021" name="New Phytol.">
        <title>Evolutionary innovations through gain and loss of genes in the ectomycorrhizal Boletales.</title>
        <authorList>
            <person name="Wu G."/>
            <person name="Miyauchi S."/>
            <person name="Morin E."/>
            <person name="Kuo A."/>
            <person name="Drula E."/>
            <person name="Varga T."/>
            <person name="Kohler A."/>
            <person name="Feng B."/>
            <person name="Cao Y."/>
            <person name="Lipzen A."/>
            <person name="Daum C."/>
            <person name="Hundley H."/>
            <person name="Pangilinan J."/>
            <person name="Johnson J."/>
            <person name="Barry K."/>
            <person name="LaButti K."/>
            <person name="Ng V."/>
            <person name="Ahrendt S."/>
            <person name="Min B."/>
            <person name="Choi I.G."/>
            <person name="Park H."/>
            <person name="Plett J.M."/>
            <person name="Magnuson J."/>
            <person name="Spatafora J.W."/>
            <person name="Nagy L.G."/>
            <person name="Henrissat B."/>
            <person name="Grigoriev I.V."/>
            <person name="Yang Z.L."/>
            <person name="Xu J."/>
            <person name="Martin F.M."/>
        </authorList>
    </citation>
    <scope>NUCLEOTIDE SEQUENCE</scope>
    <source>
        <strain evidence="1">KUC20120723A-06</strain>
    </source>
</reference>
<comment type="caution">
    <text evidence="1">The sequence shown here is derived from an EMBL/GenBank/DDBJ whole genome shotgun (WGS) entry which is preliminary data.</text>
</comment>
<keyword evidence="2" id="KW-1185">Reference proteome</keyword>
<sequence>MVSTSLGLLDISPEPDLHPIYPTHSQIARLLSPDSGLAPAQKADLVSHCLTRACVFGDLSLLSFLLADSQAQPYLDLSARDDDGLGLISLTIQGFGSESERDVEREECVRLLIAQGADVSGADKAGWTPLHHAAILCPPTLVSHLMTHGCSPFDETRRQLTPLDIVTAHTVMPGREDIALLLEAAMRGEGWTGGRMEERRRVLDERLKRKGKRKHVQDNVIKVLGVQPHWWGTEDPESLSSDSDSEDDDDDDELLYTPPRDYTTMLAWSPQELPHILDSIIGNFRISPQNVQPANTLYLMARFACLTCDHTWLEDLTLGAIEAIEEKFFTQPEDITCLLFWLHNSTAWLHLMRCDNDINEALEMLGTFELVEQVINAIFVFIIRYAERRIDQLLDAAMLDNSPLSSDFESVQFESEWSFLRPFSAKKKSSVTSTPSASNTPFRNGTPSSPPFLPSRPPSPSIPLLSPPPATPKGFSSLRQGIARARTPTTPVFAVFQETSQTSGFRDLTSFMTALHTLLVLSNINPAFIAQFWSQVIYWTTCEVFNRVLSRKKLLCRSKAIQIGANLSMLEEWIDNMGLPQGIATHFLPLHDLLNWLQRLSSITDFSDLVETIQTMKNINPLQMRRALRDYRFEVNEGRMTDECVQYLTQLQKDWERHRVRVGVENMRKELSERERERELEDGVVSDDHSGTKSPSISAASQSSGAQRNLDLLFDRTQEQSAWEPSRAPDALGELLDSRCMLTVYLPSDPRLLSACPSRHAITDDQKRPSIHPSDERGAGHVSRRVKGAMKWRSRSRKIREVEVETLQWVDRVRYTMRWARPLPMDDEETEDARASSHSSDEVHDLRIDTNVLHAKSHSTPLTRKPSTRSKRLSIAGDLITPIVSPT</sequence>
<evidence type="ECO:0000313" key="1">
    <source>
        <dbReference type="EMBL" id="KAH7928547.1"/>
    </source>
</evidence>
<organism evidence="1 2">
    <name type="scientific">Leucogyrophana mollusca</name>
    <dbReference type="NCBI Taxonomy" id="85980"/>
    <lineage>
        <taxon>Eukaryota</taxon>
        <taxon>Fungi</taxon>
        <taxon>Dikarya</taxon>
        <taxon>Basidiomycota</taxon>
        <taxon>Agaricomycotina</taxon>
        <taxon>Agaricomycetes</taxon>
        <taxon>Agaricomycetidae</taxon>
        <taxon>Boletales</taxon>
        <taxon>Boletales incertae sedis</taxon>
        <taxon>Leucogyrophana</taxon>
    </lineage>
</organism>
<proteinExistence type="predicted"/>
<evidence type="ECO:0000313" key="2">
    <source>
        <dbReference type="Proteomes" id="UP000790709"/>
    </source>
</evidence>
<name>A0ACB8BUM3_9AGAM</name>
<gene>
    <name evidence="1" type="ORF">BV22DRAFT_1110442</name>
</gene>
<accession>A0ACB8BUM3</accession>
<dbReference type="EMBL" id="MU266352">
    <property type="protein sequence ID" value="KAH7928547.1"/>
    <property type="molecule type" value="Genomic_DNA"/>
</dbReference>
<protein>
    <submittedName>
        <fullName evidence="1">Uncharacterized protein</fullName>
    </submittedName>
</protein>
<dbReference type="Proteomes" id="UP000790709">
    <property type="component" value="Unassembled WGS sequence"/>
</dbReference>